<gene>
    <name evidence="4" type="ORF">DOP62_07645</name>
</gene>
<reference evidence="4 5" key="1">
    <citation type="journal article" date="2018" name="Sci. Rep.">
        <title>Genome Features and Biochemical Characteristics of a Robust, Fast Growing and Naturally Transformable Cyanobacterium Synechococcus elongatus PCC 11801 Isolated from India.</title>
        <authorList>
            <person name="Jaiswal D."/>
            <person name="Sengupta A."/>
            <person name="Sohoni S."/>
            <person name="Sengupta S."/>
            <person name="Phadnavis A.G."/>
            <person name="Pakrasi H.B."/>
            <person name="Wangikar P.P."/>
        </authorList>
    </citation>
    <scope>NUCLEOTIDE SEQUENCE [LARGE SCALE GENOMIC DNA]</scope>
    <source>
        <strain evidence="4 5">PCC 11801</strain>
    </source>
</reference>
<dbReference type="InterPro" id="IPR050498">
    <property type="entry name" value="Ycf3"/>
</dbReference>
<dbReference type="Proteomes" id="UP000267249">
    <property type="component" value="Chromosome"/>
</dbReference>
<protein>
    <submittedName>
        <fullName evidence="4">Tetratricopeptide repeat protein</fullName>
    </submittedName>
</protein>
<dbReference type="InterPro" id="IPR011990">
    <property type="entry name" value="TPR-like_helical_dom_sf"/>
</dbReference>
<accession>A0AAN1QNF0</accession>
<dbReference type="Pfam" id="PF00515">
    <property type="entry name" value="TPR_1"/>
    <property type="match status" value="1"/>
</dbReference>
<dbReference type="AlphaFoldDB" id="A0AAN1QNF0"/>
<evidence type="ECO:0000256" key="1">
    <source>
        <dbReference type="ARBA" id="ARBA00022737"/>
    </source>
</evidence>
<keyword evidence="1" id="KW-0677">Repeat</keyword>
<dbReference type="PANTHER" id="PTHR44858">
    <property type="entry name" value="TETRATRICOPEPTIDE REPEAT PROTEIN 6"/>
    <property type="match status" value="1"/>
</dbReference>
<name>A0AAN1QNF0_SYNEL</name>
<dbReference type="SUPFAM" id="SSF48452">
    <property type="entry name" value="TPR-like"/>
    <property type="match status" value="1"/>
</dbReference>
<evidence type="ECO:0000313" key="4">
    <source>
        <dbReference type="EMBL" id="AZB72598.1"/>
    </source>
</evidence>
<dbReference type="RefSeq" id="WP_208672735.1">
    <property type="nucleotide sequence ID" value="NZ_CP030139.2"/>
</dbReference>
<dbReference type="EMBL" id="CP030139">
    <property type="protein sequence ID" value="AZB72598.1"/>
    <property type="molecule type" value="Genomic_DNA"/>
</dbReference>
<proteinExistence type="predicted"/>
<dbReference type="InterPro" id="IPR013105">
    <property type="entry name" value="TPR_2"/>
</dbReference>
<dbReference type="Gene3D" id="1.25.40.10">
    <property type="entry name" value="Tetratricopeptide repeat domain"/>
    <property type="match status" value="1"/>
</dbReference>
<evidence type="ECO:0000313" key="5">
    <source>
        <dbReference type="Proteomes" id="UP000267249"/>
    </source>
</evidence>
<dbReference type="PROSITE" id="PS50005">
    <property type="entry name" value="TPR"/>
    <property type="match status" value="1"/>
</dbReference>
<sequence length="156" mass="17720">MEDPSLAALLSDLKDTEPQVRDRATQQLWQRWYRQKGTYGFNELQRAEVLMTAGEMVAAEQLLSDLILQLPDFAEAWNRRAVLHYLQGRYSESLSDCDRVIDLNSVHFGALHGKGLNLAALGQYREAIAAFRAALEIQPYALINQRLILECTARLT</sequence>
<evidence type="ECO:0000256" key="2">
    <source>
        <dbReference type="ARBA" id="ARBA00022803"/>
    </source>
</evidence>
<dbReference type="Pfam" id="PF07719">
    <property type="entry name" value="TPR_2"/>
    <property type="match status" value="1"/>
</dbReference>
<organism evidence="4 5">
    <name type="scientific">Synechococcus elongatus PCC 11801</name>
    <dbReference type="NCBI Taxonomy" id="2219813"/>
    <lineage>
        <taxon>Bacteria</taxon>
        <taxon>Bacillati</taxon>
        <taxon>Cyanobacteriota</taxon>
        <taxon>Cyanophyceae</taxon>
        <taxon>Synechococcales</taxon>
        <taxon>Synechococcaceae</taxon>
        <taxon>Synechococcus</taxon>
    </lineage>
</organism>
<dbReference type="SMART" id="SM00028">
    <property type="entry name" value="TPR"/>
    <property type="match status" value="2"/>
</dbReference>
<keyword evidence="2 3" id="KW-0802">TPR repeat</keyword>
<evidence type="ECO:0000256" key="3">
    <source>
        <dbReference type="PROSITE-ProRule" id="PRU00339"/>
    </source>
</evidence>
<dbReference type="InterPro" id="IPR019734">
    <property type="entry name" value="TPR_rpt"/>
</dbReference>
<dbReference type="PANTHER" id="PTHR44858:SF1">
    <property type="entry name" value="UDP-N-ACETYLGLUCOSAMINE--PEPTIDE N-ACETYLGLUCOSAMINYLTRANSFERASE SPINDLY-RELATED"/>
    <property type="match status" value="1"/>
</dbReference>
<feature type="repeat" description="TPR" evidence="3">
    <location>
        <begin position="108"/>
        <end position="141"/>
    </location>
</feature>